<gene>
    <name evidence="1" type="ORF">NE237_027467</name>
</gene>
<dbReference type="PANTHER" id="PTHR33265:SF26">
    <property type="entry name" value="OS06G0554600 PROTEIN"/>
    <property type="match status" value="1"/>
</dbReference>
<comment type="caution">
    <text evidence="1">The sequence shown here is derived from an EMBL/GenBank/DDBJ whole genome shotgun (WGS) entry which is preliminary data.</text>
</comment>
<evidence type="ECO:0000313" key="2">
    <source>
        <dbReference type="Proteomes" id="UP001141806"/>
    </source>
</evidence>
<dbReference type="AlphaFoldDB" id="A0A9Q0GQJ9"/>
<proteinExistence type="predicted"/>
<dbReference type="Proteomes" id="UP001141806">
    <property type="component" value="Unassembled WGS sequence"/>
</dbReference>
<name>A0A9Q0GQJ9_9MAGN</name>
<dbReference type="PANTHER" id="PTHR33265">
    <property type="entry name" value="AVR9/CF-9 RAPIDLY ELICITED PROTEIN-RELATED"/>
    <property type="match status" value="1"/>
</dbReference>
<reference evidence="1" key="1">
    <citation type="journal article" date="2023" name="Plant J.">
        <title>The genome of the king protea, Protea cynaroides.</title>
        <authorList>
            <person name="Chang J."/>
            <person name="Duong T.A."/>
            <person name="Schoeman C."/>
            <person name="Ma X."/>
            <person name="Roodt D."/>
            <person name="Barker N."/>
            <person name="Li Z."/>
            <person name="Van de Peer Y."/>
            <person name="Mizrachi E."/>
        </authorList>
    </citation>
    <scope>NUCLEOTIDE SEQUENCE</scope>
    <source>
        <tissue evidence="1">Young leaves</tissue>
    </source>
</reference>
<evidence type="ECO:0008006" key="3">
    <source>
        <dbReference type="Google" id="ProtNLM"/>
    </source>
</evidence>
<dbReference type="EMBL" id="JAMYWD010000012">
    <property type="protein sequence ID" value="KAJ4950635.1"/>
    <property type="molecule type" value="Genomic_DNA"/>
</dbReference>
<accession>A0A9Q0GQJ9</accession>
<organism evidence="1 2">
    <name type="scientific">Protea cynaroides</name>
    <dbReference type="NCBI Taxonomy" id="273540"/>
    <lineage>
        <taxon>Eukaryota</taxon>
        <taxon>Viridiplantae</taxon>
        <taxon>Streptophyta</taxon>
        <taxon>Embryophyta</taxon>
        <taxon>Tracheophyta</taxon>
        <taxon>Spermatophyta</taxon>
        <taxon>Magnoliopsida</taxon>
        <taxon>Proteales</taxon>
        <taxon>Proteaceae</taxon>
        <taxon>Protea</taxon>
    </lineage>
</organism>
<keyword evidence="2" id="KW-1185">Reference proteome</keyword>
<dbReference type="OrthoDB" id="696337at2759"/>
<dbReference type="InterPro" id="IPR008480">
    <property type="entry name" value="DUF761_pln"/>
</dbReference>
<evidence type="ECO:0000313" key="1">
    <source>
        <dbReference type="EMBL" id="KAJ4950635.1"/>
    </source>
</evidence>
<dbReference type="Pfam" id="PF05553">
    <property type="entry name" value="DUF761"/>
    <property type="match status" value="1"/>
</dbReference>
<protein>
    <recommendedName>
        <fullName evidence="3">Avr9/Cf-9 rapidly elicited protein 146</fullName>
    </recommendedName>
</protein>
<sequence length="218" mass="24718">MEPSPPAPIITKKLWNYVRIVFFMLRKGVSKRKLMMELHCMMKRGKIAGKAIGNLMFHHHSNLNSQSHDGNLPSKVAPGDYEFSCSNSPANPSSSSFFPFHINKRKNSQNHSHSHHYFSCIHPTVTDDDITTLNAVQKVLEMLNVNDTTEASPMPSPFPSSFPGFGRSPMVRQLRITDSPFPLTNAEEDSHVDKAAEEFIQMFYKNLKLQNRMAEIKS</sequence>